<dbReference type="Proteomes" id="UP001596001">
    <property type="component" value="Unassembled WGS sequence"/>
</dbReference>
<dbReference type="EMBL" id="JBHSHJ010000001">
    <property type="protein sequence ID" value="MFC4787628.1"/>
    <property type="molecule type" value="Genomic_DNA"/>
</dbReference>
<dbReference type="PANTHER" id="PTHR34700:SF8">
    <property type="entry name" value="POTASSIUM BINDING PROTEIN KBP"/>
    <property type="match status" value="1"/>
</dbReference>
<sequence>MGLFSFIQDAGEKLFGGKEAAAATPSSQEERNAKAAQAITAYIATQNLGVTDVQVSYDGVQGLVTVQGQAPTQAAKEKVTLCCGNVSSVTQVENLMNVASPEAQAQFHDVVRGDTLSAIAKKFYGDANKYPKIFEANQPMLSHPDKIYPGQKLRIPPL</sequence>
<dbReference type="Gene3D" id="3.30.1340.30">
    <property type="match status" value="1"/>
</dbReference>
<gene>
    <name evidence="3" type="primary">lysM</name>
    <name evidence="3" type="ORF">ACFO6X_01270</name>
</gene>
<dbReference type="InterPro" id="IPR007055">
    <property type="entry name" value="BON_dom"/>
</dbReference>
<evidence type="ECO:0000259" key="1">
    <source>
        <dbReference type="PROSITE" id="PS50914"/>
    </source>
</evidence>
<keyword evidence="4" id="KW-1185">Reference proteome</keyword>
<comment type="caution">
    <text evidence="3">The sequence shown here is derived from an EMBL/GenBank/DDBJ whole genome shotgun (WGS) entry which is preliminary data.</text>
</comment>
<evidence type="ECO:0000259" key="2">
    <source>
        <dbReference type="PROSITE" id="PS51782"/>
    </source>
</evidence>
<dbReference type="SUPFAM" id="SSF54106">
    <property type="entry name" value="LysM domain"/>
    <property type="match status" value="1"/>
</dbReference>
<feature type="domain" description="LysM" evidence="2">
    <location>
        <begin position="106"/>
        <end position="155"/>
    </location>
</feature>
<dbReference type="Pfam" id="PF01476">
    <property type="entry name" value="LysM"/>
    <property type="match status" value="1"/>
</dbReference>
<organism evidence="3 4">
    <name type="scientific">Giesbergeria sinuosa</name>
    <dbReference type="NCBI Taxonomy" id="80883"/>
    <lineage>
        <taxon>Bacteria</taxon>
        <taxon>Pseudomonadati</taxon>
        <taxon>Pseudomonadota</taxon>
        <taxon>Betaproteobacteria</taxon>
        <taxon>Burkholderiales</taxon>
        <taxon>Comamonadaceae</taxon>
        <taxon>Giesbergeria</taxon>
    </lineage>
</organism>
<proteinExistence type="predicted"/>
<feature type="domain" description="BON" evidence="1">
    <location>
        <begin position="30"/>
        <end position="100"/>
    </location>
</feature>
<dbReference type="PANTHER" id="PTHR34700">
    <property type="entry name" value="POTASSIUM BINDING PROTEIN KBP"/>
    <property type="match status" value="1"/>
</dbReference>
<dbReference type="CDD" id="cd00118">
    <property type="entry name" value="LysM"/>
    <property type="match status" value="1"/>
</dbReference>
<dbReference type="InterPro" id="IPR036779">
    <property type="entry name" value="LysM_dom_sf"/>
</dbReference>
<dbReference type="Gene3D" id="3.10.350.10">
    <property type="entry name" value="LysM domain"/>
    <property type="match status" value="1"/>
</dbReference>
<dbReference type="InterPro" id="IPR018392">
    <property type="entry name" value="LysM"/>
</dbReference>
<reference evidence="4" key="1">
    <citation type="journal article" date="2019" name="Int. J. Syst. Evol. Microbiol.">
        <title>The Global Catalogue of Microorganisms (GCM) 10K type strain sequencing project: providing services to taxonomists for standard genome sequencing and annotation.</title>
        <authorList>
            <consortium name="The Broad Institute Genomics Platform"/>
            <consortium name="The Broad Institute Genome Sequencing Center for Infectious Disease"/>
            <person name="Wu L."/>
            <person name="Ma J."/>
        </authorList>
    </citation>
    <scope>NUCLEOTIDE SEQUENCE [LARGE SCALE GENOMIC DNA]</scope>
    <source>
        <strain evidence="4">CCUG 49452</strain>
    </source>
</reference>
<dbReference type="PROSITE" id="PS50914">
    <property type="entry name" value="BON"/>
    <property type="match status" value="1"/>
</dbReference>
<dbReference type="SMART" id="SM00257">
    <property type="entry name" value="LysM"/>
    <property type="match status" value="1"/>
</dbReference>
<dbReference type="NCBIfam" id="NF008399">
    <property type="entry name" value="PRK11198.1"/>
    <property type="match status" value="1"/>
</dbReference>
<dbReference type="InterPro" id="IPR052196">
    <property type="entry name" value="Bact_Kbp"/>
</dbReference>
<accession>A0ABV9Q9T9</accession>
<evidence type="ECO:0000313" key="4">
    <source>
        <dbReference type="Proteomes" id="UP001596001"/>
    </source>
</evidence>
<dbReference type="PROSITE" id="PS51782">
    <property type="entry name" value="LYSM"/>
    <property type="match status" value="1"/>
</dbReference>
<dbReference type="Pfam" id="PF04972">
    <property type="entry name" value="BON"/>
    <property type="match status" value="1"/>
</dbReference>
<protein>
    <submittedName>
        <fullName evidence="3">Peptidoglycan-binding protein LysM</fullName>
    </submittedName>
</protein>
<name>A0ABV9Q9T9_9BURK</name>
<dbReference type="RefSeq" id="WP_382429255.1">
    <property type="nucleotide sequence ID" value="NZ_JBHSHJ010000001.1"/>
</dbReference>
<evidence type="ECO:0000313" key="3">
    <source>
        <dbReference type="EMBL" id="MFC4787628.1"/>
    </source>
</evidence>